<evidence type="ECO:0000313" key="4">
    <source>
        <dbReference type="Proteomes" id="UP001156398"/>
    </source>
</evidence>
<dbReference type="PROSITE" id="PS51708">
    <property type="entry name" value="CHAD"/>
    <property type="match status" value="1"/>
</dbReference>
<dbReference type="RefSeq" id="WP_271322722.1">
    <property type="nucleotide sequence ID" value="NZ_JAAGKO020000023.1"/>
</dbReference>
<dbReference type="Pfam" id="PF05235">
    <property type="entry name" value="CHAD"/>
    <property type="match status" value="1"/>
</dbReference>
<feature type="region of interest" description="Disordered" evidence="1">
    <location>
        <begin position="1"/>
        <end position="25"/>
    </location>
</feature>
<name>A0ABT6W319_9ACTN</name>
<evidence type="ECO:0000313" key="3">
    <source>
        <dbReference type="EMBL" id="MDI5964382.1"/>
    </source>
</evidence>
<dbReference type="InterPro" id="IPR023577">
    <property type="entry name" value="CYTH_domain"/>
</dbReference>
<gene>
    <name evidence="3" type="ORF">POF43_016910</name>
</gene>
<dbReference type="InterPro" id="IPR038186">
    <property type="entry name" value="CHAD_dom_sf"/>
</dbReference>
<feature type="region of interest" description="Disordered" evidence="1">
    <location>
        <begin position="70"/>
        <end position="98"/>
    </location>
</feature>
<dbReference type="CDD" id="cd07374">
    <property type="entry name" value="CYTH-like_Pase"/>
    <property type="match status" value="1"/>
</dbReference>
<keyword evidence="4" id="KW-1185">Reference proteome</keyword>
<protein>
    <submittedName>
        <fullName evidence="3">CYTH and CHAD domain-containing protein</fullName>
    </submittedName>
</protein>
<proteinExistence type="predicted"/>
<feature type="region of interest" description="Disordered" evidence="1">
    <location>
        <begin position="392"/>
        <end position="429"/>
    </location>
</feature>
<dbReference type="Gene3D" id="1.40.20.10">
    <property type="entry name" value="CHAD domain"/>
    <property type="match status" value="1"/>
</dbReference>
<dbReference type="Gene3D" id="2.40.320.10">
    <property type="entry name" value="Hypothetical Protein Pfu-838710-001"/>
    <property type="match status" value="1"/>
</dbReference>
<sequence length="533" mass="56374">MAHKNLEREETYEGAATGPVPDLGGLPGVARVTAVPAEELDTVYYDTDGLALLASGCTLRRRSGGHDAGWRLTLPAGGGGPRQEVRRPAAAGGPDEVPPDIARHLAARARGREVVPVARLRTHRERRSLLDKRDRVLAEVVRDDVSAQVLGTGRTAPPAGAGPSRTPRSGGRDAGTGTTLTAWSQVGIELKHGGGKLLTAAGHRLREAGLRPAVATGLGHALAAADLAPRAPAAPPSGTAGDAVLARLRSQTAELLAADAAVRGGEPDAVHRMRMTVRRLRSALKTYRRLFLPGSTRPLAGELGRLGRVLGEARDHEVLAERLAADAAALRDGDRIGPALAGPAGAVAAGEAAAYRQAWRRVCRELDGARYYALLDALDVFLAAPPLDPKADRDARRELRSAARKAQRAADRRSGRALATGPGPERDRALHSARKAAKRLRYAAETARPVVGGPARRLAKRAKAVQQALGEHQDAVVTARTLPALAERDHAAGRDTFVHGVLYARHRAAADRSEHDLPALRARAGRKGLTRFR</sequence>
<organism evidence="3 4">
    <name type="scientific">Streptantibioticus silvisoli</name>
    <dbReference type="NCBI Taxonomy" id="2705255"/>
    <lineage>
        <taxon>Bacteria</taxon>
        <taxon>Bacillati</taxon>
        <taxon>Actinomycetota</taxon>
        <taxon>Actinomycetes</taxon>
        <taxon>Kitasatosporales</taxon>
        <taxon>Streptomycetaceae</taxon>
        <taxon>Streptantibioticus</taxon>
    </lineage>
</organism>
<dbReference type="InterPro" id="IPR007899">
    <property type="entry name" value="CHAD_dom"/>
</dbReference>
<evidence type="ECO:0000256" key="1">
    <source>
        <dbReference type="SAM" id="MobiDB-lite"/>
    </source>
</evidence>
<feature type="compositionally biased region" description="Low complexity" evidence="1">
    <location>
        <begin position="151"/>
        <end position="168"/>
    </location>
</feature>
<feature type="compositionally biased region" description="Basic and acidic residues" evidence="1">
    <location>
        <begin position="392"/>
        <end position="401"/>
    </location>
</feature>
<dbReference type="PANTHER" id="PTHR39339">
    <property type="entry name" value="SLR1444 PROTEIN"/>
    <property type="match status" value="1"/>
</dbReference>
<dbReference type="SMART" id="SM01118">
    <property type="entry name" value="CYTH"/>
    <property type="match status" value="1"/>
</dbReference>
<feature type="region of interest" description="Disordered" evidence="1">
    <location>
        <begin position="148"/>
        <end position="178"/>
    </location>
</feature>
<comment type="caution">
    <text evidence="3">The sequence shown here is derived from an EMBL/GenBank/DDBJ whole genome shotgun (WGS) entry which is preliminary data.</text>
</comment>
<reference evidence="3 4" key="1">
    <citation type="submission" date="2023-05" db="EMBL/GenBank/DDBJ databases">
        <title>Streptantibioticus silvisoli sp. nov., acidotolerant actinomycetes 1 from pine litter.</title>
        <authorList>
            <person name="Swiecimska M."/>
            <person name="Golinska P."/>
            <person name="Sangal V."/>
            <person name="Wachnowicz B."/>
            <person name="Goodfellow M."/>
        </authorList>
    </citation>
    <scope>NUCLEOTIDE SEQUENCE [LARGE SCALE GENOMIC DNA]</scope>
    <source>
        <strain evidence="3 4">SL54</strain>
    </source>
</reference>
<dbReference type="PANTHER" id="PTHR39339:SF1">
    <property type="entry name" value="CHAD DOMAIN-CONTAINING PROTEIN"/>
    <property type="match status" value="1"/>
</dbReference>
<dbReference type="SMART" id="SM00880">
    <property type="entry name" value="CHAD"/>
    <property type="match status" value="1"/>
</dbReference>
<dbReference type="Proteomes" id="UP001156398">
    <property type="component" value="Unassembled WGS sequence"/>
</dbReference>
<dbReference type="SUPFAM" id="SSF55154">
    <property type="entry name" value="CYTH-like phosphatases"/>
    <property type="match status" value="1"/>
</dbReference>
<feature type="domain" description="CHAD" evidence="2">
    <location>
        <begin position="237"/>
        <end position="526"/>
    </location>
</feature>
<dbReference type="InterPro" id="IPR033469">
    <property type="entry name" value="CYTH-like_dom_sf"/>
</dbReference>
<dbReference type="EMBL" id="JAAGKO020000023">
    <property type="protein sequence ID" value="MDI5964382.1"/>
    <property type="molecule type" value="Genomic_DNA"/>
</dbReference>
<feature type="compositionally biased region" description="Basic and acidic residues" evidence="1">
    <location>
        <begin position="1"/>
        <end position="11"/>
    </location>
</feature>
<accession>A0ABT6W319</accession>
<evidence type="ECO:0000259" key="2">
    <source>
        <dbReference type="PROSITE" id="PS51708"/>
    </source>
</evidence>